<evidence type="ECO:0000313" key="2">
    <source>
        <dbReference type="EMBL" id="OGZ87725.1"/>
    </source>
</evidence>
<organism evidence="2 3">
    <name type="scientific">Candidatus Staskawiczbacteria bacterium RIFOXYD1_FULL_32_13</name>
    <dbReference type="NCBI Taxonomy" id="1802234"/>
    <lineage>
        <taxon>Bacteria</taxon>
        <taxon>Candidatus Staskawicziibacteriota</taxon>
    </lineage>
</organism>
<proteinExistence type="predicted"/>
<evidence type="ECO:0000313" key="3">
    <source>
        <dbReference type="Proteomes" id="UP000178935"/>
    </source>
</evidence>
<feature type="region of interest" description="Disordered" evidence="1">
    <location>
        <begin position="55"/>
        <end position="97"/>
    </location>
</feature>
<dbReference type="Proteomes" id="UP000178935">
    <property type="component" value="Unassembled WGS sequence"/>
</dbReference>
<protein>
    <submittedName>
        <fullName evidence="2">Uncharacterized protein</fullName>
    </submittedName>
</protein>
<reference evidence="2 3" key="1">
    <citation type="journal article" date="2016" name="Nat. Commun.">
        <title>Thousands of microbial genomes shed light on interconnected biogeochemical processes in an aquifer system.</title>
        <authorList>
            <person name="Anantharaman K."/>
            <person name="Brown C.T."/>
            <person name="Hug L.A."/>
            <person name="Sharon I."/>
            <person name="Castelle C.J."/>
            <person name="Probst A.J."/>
            <person name="Thomas B.C."/>
            <person name="Singh A."/>
            <person name="Wilkins M.J."/>
            <person name="Karaoz U."/>
            <person name="Brodie E.L."/>
            <person name="Williams K.H."/>
            <person name="Hubbard S.S."/>
            <person name="Banfield J.F."/>
        </authorList>
    </citation>
    <scope>NUCLEOTIDE SEQUENCE [LARGE SCALE GENOMIC DNA]</scope>
</reference>
<gene>
    <name evidence="2" type="ORF">A2561_03475</name>
</gene>
<dbReference type="EMBL" id="MHPU01000039">
    <property type="protein sequence ID" value="OGZ87725.1"/>
    <property type="molecule type" value="Genomic_DNA"/>
</dbReference>
<sequence length="97" mass="11114">MIMYVELIEPTVREVETGRSSECFVRRLNEALKRGGSVSIVAVDLANREALVLFDGEQPTEEKEESDPIKQGTDDHRSRPKSNEREPWQRPVDEYPA</sequence>
<comment type="caution">
    <text evidence="2">The sequence shown here is derived from an EMBL/GenBank/DDBJ whole genome shotgun (WGS) entry which is preliminary data.</text>
</comment>
<dbReference type="AlphaFoldDB" id="A0A1G2JKR8"/>
<feature type="compositionally biased region" description="Basic and acidic residues" evidence="1">
    <location>
        <begin position="66"/>
        <end position="97"/>
    </location>
</feature>
<name>A0A1G2JKR8_9BACT</name>
<evidence type="ECO:0000256" key="1">
    <source>
        <dbReference type="SAM" id="MobiDB-lite"/>
    </source>
</evidence>
<accession>A0A1G2JKR8</accession>